<proteinExistence type="predicted"/>
<dbReference type="OrthoDB" id="1435454at2759"/>
<name>A0A834W6G8_9FABA</name>
<gene>
    <name evidence="1" type="ORF">G2W53_032631</name>
</gene>
<dbReference type="EMBL" id="JAAIUW010000010">
    <property type="protein sequence ID" value="KAF7811655.1"/>
    <property type="molecule type" value="Genomic_DNA"/>
</dbReference>
<evidence type="ECO:0000313" key="2">
    <source>
        <dbReference type="Proteomes" id="UP000634136"/>
    </source>
</evidence>
<dbReference type="CDD" id="cd09272">
    <property type="entry name" value="RNase_HI_RT_Ty1"/>
    <property type="match status" value="1"/>
</dbReference>
<sequence length="175" mass="20243">MTIEHHHRVDLFMNVIDYQLKQLNSRFGGLLILSTALNPTNGYQSFSVNDICKLVQKFYPSDFSAQEKIQSEYELQHYKLGVPCHPPVQYLSTIAKLCQELVKTEKFEIYPLIDSYSDSDWGRCTDDCKSTYGCLFMFGSGACSWMTKKQEVVAQSTAETEYMWHLQQPRIRPFG</sequence>
<dbReference type="PANTHER" id="PTHR11439:SF502">
    <property type="entry name" value="SECRETED RXLR EFFECTOR PROTEIN 161-LIKE"/>
    <property type="match status" value="1"/>
</dbReference>
<comment type="caution">
    <text evidence="1">The sequence shown here is derived from an EMBL/GenBank/DDBJ whole genome shotgun (WGS) entry which is preliminary data.</text>
</comment>
<evidence type="ECO:0000313" key="1">
    <source>
        <dbReference type="EMBL" id="KAF7811655.1"/>
    </source>
</evidence>
<dbReference type="AlphaFoldDB" id="A0A834W6G8"/>
<dbReference type="Proteomes" id="UP000634136">
    <property type="component" value="Unassembled WGS sequence"/>
</dbReference>
<protein>
    <submittedName>
        <fullName evidence="1">Zinc finger MYM-type protein 1-like</fullName>
    </submittedName>
</protein>
<keyword evidence="2" id="KW-1185">Reference proteome</keyword>
<accession>A0A834W6G8</accession>
<dbReference type="PANTHER" id="PTHR11439">
    <property type="entry name" value="GAG-POL-RELATED RETROTRANSPOSON"/>
    <property type="match status" value="1"/>
</dbReference>
<reference evidence="1" key="1">
    <citation type="submission" date="2020-09" db="EMBL/GenBank/DDBJ databases">
        <title>Genome-Enabled Discovery of Anthraquinone Biosynthesis in Senna tora.</title>
        <authorList>
            <person name="Kang S.-H."/>
            <person name="Pandey R.P."/>
            <person name="Lee C.-M."/>
            <person name="Sim J.-S."/>
            <person name="Jeong J.-T."/>
            <person name="Choi B.-S."/>
            <person name="Jung M."/>
            <person name="Ginzburg D."/>
            <person name="Zhao K."/>
            <person name="Won S.Y."/>
            <person name="Oh T.-J."/>
            <person name="Yu Y."/>
            <person name="Kim N.-H."/>
            <person name="Lee O.R."/>
            <person name="Lee T.-H."/>
            <person name="Bashyal P."/>
            <person name="Kim T.-S."/>
            <person name="Lee W.-H."/>
            <person name="Kawkins C."/>
            <person name="Kim C.-K."/>
            <person name="Kim J.S."/>
            <person name="Ahn B.O."/>
            <person name="Rhee S.Y."/>
            <person name="Sohng J.K."/>
        </authorList>
    </citation>
    <scope>NUCLEOTIDE SEQUENCE</scope>
    <source>
        <tissue evidence="1">Leaf</tissue>
    </source>
</reference>
<organism evidence="1 2">
    <name type="scientific">Senna tora</name>
    <dbReference type="NCBI Taxonomy" id="362788"/>
    <lineage>
        <taxon>Eukaryota</taxon>
        <taxon>Viridiplantae</taxon>
        <taxon>Streptophyta</taxon>
        <taxon>Embryophyta</taxon>
        <taxon>Tracheophyta</taxon>
        <taxon>Spermatophyta</taxon>
        <taxon>Magnoliopsida</taxon>
        <taxon>eudicotyledons</taxon>
        <taxon>Gunneridae</taxon>
        <taxon>Pentapetalae</taxon>
        <taxon>rosids</taxon>
        <taxon>fabids</taxon>
        <taxon>Fabales</taxon>
        <taxon>Fabaceae</taxon>
        <taxon>Caesalpinioideae</taxon>
        <taxon>Cassia clade</taxon>
        <taxon>Senna</taxon>
    </lineage>
</organism>